<evidence type="ECO:0000256" key="3">
    <source>
        <dbReference type="ARBA" id="ARBA00022801"/>
    </source>
</evidence>
<dbReference type="EMBL" id="BAABXL010000001">
    <property type="protein sequence ID" value="GAA6267998.1"/>
    <property type="molecule type" value="Genomic_DNA"/>
</dbReference>
<keyword evidence="8" id="KW-1185">Reference proteome</keyword>
<dbReference type="InterPro" id="IPR033704">
    <property type="entry name" value="dUTPase_trimeric"/>
</dbReference>
<comment type="similarity">
    <text evidence="1">Belongs to the dUTPase family.</text>
</comment>
<evidence type="ECO:0000256" key="1">
    <source>
        <dbReference type="ARBA" id="ARBA00006581"/>
    </source>
</evidence>
<dbReference type="InterPro" id="IPR029054">
    <property type="entry name" value="dUTPase-like"/>
</dbReference>
<comment type="catalytic activity">
    <reaction evidence="5">
        <text>dUTP + H2O = dUMP + diphosphate + H(+)</text>
        <dbReference type="Rhea" id="RHEA:10248"/>
        <dbReference type="ChEBI" id="CHEBI:15377"/>
        <dbReference type="ChEBI" id="CHEBI:15378"/>
        <dbReference type="ChEBI" id="CHEBI:33019"/>
        <dbReference type="ChEBI" id="CHEBI:61555"/>
        <dbReference type="ChEBI" id="CHEBI:246422"/>
        <dbReference type="EC" id="3.6.1.23"/>
    </reaction>
</comment>
<evidence type="ECO:0000313" key="8">
    <source>
        <dbReference type="Proteomes" id="UP001600894"/>
    </source>
</evidence>
<evidence type="ECO:0000256" key="4">
    <source>
        <dbReference type="ARBA" id="ARBA00023080"/>
    </source>
</evidence>
<proteinExistence type="inferred from homology"/>
<gene>
    <name evidence="7" type="ORF">F130042H8_10580</name>
</gene>
<organism evidence="7 8">
    <name type="scientific">Enterocloster alcoholdehydrogenati</name>
    <dbReference type="NCBI Taxonomy" id="2547410"/>
    <lineage>
        <taxon>Bacteria</taxon>
        <taxon>Bacillati</taxon>
        <taxon>Bacillota</taxon>
        <taxon>Clostridia</taxon>
        <taxon>Lachnospirales</taxon>
        <taxon>Lachnospiraceae</taxon>
        <taxon>Enterocloster</taxon>
    </lineage>
</organism>
<comment type="caution">
    <text evidence="7">The sequence shown here is derived from an EMBL/GenBank/DDBJ whole genome shotgun (WGS) entry which is preliminary data.</text>
</comment>
<evidence type="ECO:0000313" key="7">
    <source>
        <dbReference type="EMBL" id="GAA6267998.1"/>
    </source>
</evidence>
<name>A0ABQ0AVE6_9FIRM</name>
<feature type="domain" description="dUTPase-like" evidence="6">
    <location>
        <begin position="38"/>
        <end position="151"/>
    </location>
</feature>
<dbReference type="CDD" id="cd07557">
    <property type="entry name" value="trimeric_dUTPase"/>
    <property type="match status" value="1"/>
</dbReference>
<dbReference type="InterPro" id="IPR036157">
    <property type="entry name" value="dUTPase-like_sf"/>
</dbReference>
<dbReference type="EC" id="3.6.1.23" evidence="2"/>
<protein>
    <recommendedName>
        <fullName evidence="2">dUTP diphosphatase</fullName>
        <ecNumber evidence="2">3.6.1.23</ecNumber>
    </recommendedName>
</protein>
<dbReference type="PANTHER" id="PTHR11241:SF0">
    <property type="entry name" value="DEOXYURIDINE 5'-TRIPHOSPHATE NUCLEOTIDOHYDROLASE"/>
    <property type="match status" value="1"/>
</dbReference>
<dbReference type="InterPro" id="IPR008181">
    <property type="entry name" value="dUTPase"/>
</dbReference>
<evidence type="ECO:0000256" key="2">
    <source>
        <dbReference type="ARBA" id="ARBA00012379"/>
    </source>
</evidence>
<dbReference type="Gene3D" id="2.70.40.10">
    <property type="match status" value="1"/>
</dbReference>
<keyword evidence="3" id="KW-0378">Hydrolase</keyword>
<dbReference type="PANTHER" id="PTHR11241">
    <property type="entry name" value="DEOXYURIDINE 5'-TRIPHOSPHATE NUCLEOTIDOHYDROLASE"/>
    <property type="match status" value="1"/>
</dbReference>
<sequence>MISRIARFYKVSFEQFKGDWVDTFEEGDEDIQAIYDSIRLPERATAGSAGYDFFAPRAFVIKPGETIKIPTGIRAEIDEGWVLTLFPRSSLGFKYRLQLNNTVGIIDSDYFYSDNEGHMFIKITNDSNEDKTLELPRGAGFVQGIFLPFGITVDDETKGLRNGGFGSTDKGRN</sequence>
<evidence type="ECO:0000256" key="5">
    <source>
        <dbReference type="ARBA" id="ARBA00047686"/>
    </source>
</evidence>
<dbReference type="SUPFAM" id="SSF51283">
    <property type="entry name" value="dUTPase-like"/>
    <property type="match status" value="1"/>
</dbReference>
<keyword evidence="4" id="KW-0546">Nucleotide metabolism</keyword>
<evidence type="ECO:0000259" key="6">
    <source>
        <dbReference type="Pfam" id="PF00692"/>
    </source>
</evidence>
<reference evidence="7 8" key="1">
    <citation type="submission" date="2024-04" db="EMBL/GenBank/DDBJ databases">
        <title>Defined microbial consortia suppress multidrug-resistant proinflammatory Enterobacteriaceae via ecological control.</title>
        <authorList>
            <person name="Furuichi M."/>
            <person name="Kawaguchi T."/>
            <person name="Pust M."/>
            <person name="Yasuma K."/>
            <person name="Plichta D."/>
            <person name="Hasegawa N."/>
            <person name="Ohya T."/>
            <person name="Bhattarai S."/>
            <person name="Sasajima S."/>
            <person name="Aoto Y."/>
            <person name="Tuganbaev T."/>
            <person name="Yaginuma M."/>
            <person name="Ueda M."/>
            <person name="Okahashi N."/>
            <person name="Amafuji K."/>
            <person name="Kiridooshi Y."/>
            <person name="Sugita K."/>
            <person name="Strazar M."/>
            <person name="Skelly A."/>
            <person name="Suda W."/>
            <person name="Hattori M."/>
            <person name="Nakamoto N."/>
            <person name="Caballero S."/>
            <person name="Norman J."/>
            <person name="Olle B."/>
            <person name="Tanoue T."/>
            <person name="Arita M."/>
            <person name="Bucci V."/>
            <person name="Atarashi K."/>
            <person name="Xavier R."/>
            <person name="Honda K."/>
        </authorList>
    </citation>
    <scope>NUCLEOTIDE SEQUENCE [LARGE SCALE GENOMIC DNA]</scope>
    <source>
        <strain evidence="8">f13</strain>
    </source>
</reference>
<dbReference type="Proteomes" id="UP001600894">
    <property type="component" value="Unassembled WGS sequence"/>
</dbReference>
<accession>A0ABQ0AVE6</accession>
<dbReference type="Pfam" id="PF00692">
    <property type="entry name" value="dUTPase"/>
    <property type="match status" value="1"/>
</dbReference>